<organism evidence="1 2">
    <name type="scientific">Paracidovorax konjaci</name>
    <dbReference type="NCBI Taxonomy" id="32040"/>
    <lineage>
        <taxon>Bacteria</taxon>
        <taxon>Pseudomonadati</taxon>
        <taxon>Pseudomonadota</taxon>
        <taxon>Betaproteobacteria</taxon>
        <taxon>Burkholderiales</taxon>
        <taxon>Comamonadaceae</taxon>
        <taxon>Paracidovorax</taxon>
    </lineage>
</organism>
<dbReference type="Proteomes" id="UP000199517">
    <property type="component" value="Unassembled WGS sequence"/>
</dbReference>
<proteinExistence type="predicted"/>
<gene>
    <name evidence="1" type="ORF">SAMN04489710_1102</name>
</gene>
<keyword evidence="2" id="KW-1185">Reference proteome</keyword>
<dbReference type="EMBL" id="FOMQ01000010">
    <property type="protein sequence ID" value="SFD95343.1"/>
    <property type="molecule type" value="Genomic_DNA"/>
</dbReference>
<sequence length="70" mass="7811">MNVSRWSAPESLMGAGIRAPQMGQHEVARWQIQQGDLEPKLYVQDIPDSLESFESQFSDSGTTSSIQWLG</sequence>
<dbReference type="OrthoDB" id="8818731at2"/>
<name>A0A1I1WPJ3_9BURK</name>
<evidence type="ECO:0000313" key="1">
    <source>
        <dbReference type="EMBL" id="SFD95343.1"/>
    </source>
</evidence>
<dbReference type="AlphaFoldDB" id="A0A1I1WPJ3"/>
<evidence type="ECO:0000313" key="2">
    <source>
        <dbReference type="Proteomes" id="UP000199517"/>
    </source>
</evidence>
<protein>
    <submittedName>
        <fullName evidence="1">Uncharacterized protein</fullName>
    </submittedName>
</protein>
<dbReference type="RefSeq" id="WP_092953725.1">
    <property type="nucleotide sequence ID" value="NZ_FOMQ01000010.1"/>
</dbReference>
<accession>A0A1I1WPJ3</accession>
<reference evidence="2" key="1">
    <citation type="submission" date="2016-10" db="EMBL/GenBank/DDBJ databases">
        <authorList>
            <person name="Varghese N."/>
            <person name="Submissions S."/>
        </authorList>
    </citation>
    <scope>NUCLEOTIDE SEQUENCE [LARGE SCALE GENOMIC DNA]</scope>
    <source>
        <strain evidence="2">DSM 7481</strain>
    </source>
</reference>